<accession>A0A9I9EI17</accession>
<proteinExistence type="predicted"/>
<reference evidence="1" key="1">
    <citation type="submission" date="2023-03" db="UniProtKB">
        <authorList>
            <consortium name="EnsemblPlants"/>
        </authorList>
    </citation>
    <scope>IDENTIFICATION</scope>
</reference>
<evidence type="ECO:0000313" key="1">
    <source>
        <dbReference type="EnsemblPlants" id="MELO3C034027.2.1"/>
    </source>
</evidence>
<dbReference type="Gramene" id="MELO3C034027.2.1">
    <property type="protein sequence ID" value="MELO3C034027.2.1"/>
    <property type="gene ID" value="MELO3C034027.2"/>
</dbReference>
<dbReference type="AlphaFoldDB" id="A0A9I9EI17"/>
<organism evidence="1">
    <name type="scientific">Cucumis melo</name>
    <name type="common">Muskmelon</name>
    <dbReference type="NCBI Taxonomy" id="3656"/>
    <lineage>
        <taxon>Eukaryota</taxon>
        <taxon>Viridiplantae</taxon>
        <taxon>Streptophyta</taxon>
        <taxon>Embryophyta</taxon>
        <taxon>Tracheophyta</taxon>
        <taxon>Spermatophyta</taxon>
        <taxon>Magnoliopsida</taxon>
        <taxon>eudicotyledons</taxon>
        <taxon>Gunneridae</taxon>
        <taxon>Pentapetalae</taxon>
        <taxon>rosids</taxon>
        <taxon>fabids</taxon>
        <taxon>Cucurbitales</taxon>
        <taxon>Cucurbitaceae</taxon>
        <taxon>Benincaseae</taxon>
        <taxon>Cucumis</taxon>
    </lineage>
</organism>
<sequence>MLFTPPFSWVGTAQEYEVVNLRTTDLLFVRWHMKTQEKTSAAMYLMLQTNLSLCHQEQRVFDAHVHKRKGTKASLKDGLRQVHRFSSDFHTYTFHANLMGCENISLFCFKRRKPCCLSESDEVTCNNLYQTTHILKHKLFLLRGIYSNNLFQDTLNNFVAYHDRGKTVTTNQLVGPLIKLLLTVIDIISVSDQSMCRSSARSTNLARSKENGIKTTELRIRIRLYNLPVDSFTFCHEALTQDLLACSFPPRIIDDGTAVVSRRGCLRIVLL</sequence>
<protein>
    <submittedName>
        <fullName evidence="1">Uncharacterized protein</fullName>
    </submittedName>
</protein>
<name>A0A9I9EI17_CUCME</name>
<dbReference type="EnsemblPlants" id="MELO3C034027.2.1">
    <property type="protein sequence ID" value="MELO3C034027.2.1"/>
    <property type="gene ID" value="MELO3C034027.2"/>
</dbReference>